<evidence type="ECO:0000313" key="4">
    <source>
        <dbReference type="Proteomes" id="UP000322699"/>
    </source>
</evidence>
<protein>
    <submittedName>
        <fullName evidence="3">Uncharacterized protein</fullName>
    </submittedName>
</protein>
<keyword evidence="2" id="KW-0472">Membrane</keyword>
<feature type="transmembrane region" description="Helical" evidence="2">
    <location>
        <begin position="53"/>
        <end position="74"/>
    </location>
</feature>
<feature type="compositionally biased region" description="Acidic residues" evidence="1">
    <location>
        <begin position="9"/>
        <end position="29"/>
    </location>
</feature>
<evidence type="ECO:0000256" key="2">
    <source>
        <dbReference type="SAM" id="Phobius"/>
    </source>
</evidence>
<reference evidence="3 4" key="1">
    <citation type="submission" date="2019-08" db="EMBL/GenBank/DDBJ databases">
        <title>Deep-cultivation of Planctomycetes and their phenomic and genomic characterization uncovers novel biology.</title>
        <authorList>
            <person name="Wiegand S."/>
            <person name="Jogler M."/>
            <person name="Boedeker C."/>
            <person name="Pinto D."/>
            <person name="Vollmers J."/>
            <person name="Rivas-Marin E."/>
            <person name="Kohn T."/>
            <person name="Peeters S.H."/>
            <person name="Heuer A."/>
            <person name="Rast P."/>
            <person name="Oberbeckmann S."/>
            <person name="Bunk B."/>
            <person name="Jeske O."/>
            <person name="Meyerdierks A."/>
            <person name="Storesund J.E."/>
            <person name="Kallscheuer N."/>
            <person name="Luecker S."/>
            <person name="Lage O.M."/>
            <person name="Pohl T."/>
            <person name="Merkel B.J."/>
            <person name="Hornburger P."/>
            <person name="Mueller R.-W."/>
            <person name="Bruemmer F."/>
            <person name="Labrenz M."/>
            <person name="Spormann A.M."/>
            <person name="Op Den Camp H."/>
            <person name="Overmann J."/>
            <person name="Amann R."/>
            <person name="Jetten M.S.M."/>
            <person name="Mascher T."/>
            <person name="Medema M.H."/>
            <person name="Devos D.P."/>
            <person name="Kaster A.-K."/>
            <person name="Ovreas L."/>
            <person name="Rohde M."/>
            <person name="Galperin M.Y."/>
            <person name="Jogler C."/>
        </authorList>
    </citation>
    <scope>NUCLEOTIDE SEQUENCE [LARGE SCALE GENOMIC DNA]</scope>
    <source>
        <strain evidence="3 4">LF1</strain>
    </source>
</reference>
<gene>
    <name evidence="3" type="ORF">LF1_19070</name>
</gene>
<sequence>MHTQNNDGQDWDDDDWYEDDPDTDDDWSDDFDYESFVEQNFADQVTNTSTQPIWRWVSVVLLIVFAFTLFASMFR</sequence>
<evidence type="ECO:0000256" key="1">
    <source>
        <dbReference type="SAM" id="MobiDB-lite"/>
    </source>
</evidence>
<keyword evidence="2" id="KW-1133">Transmembrane helix</keyword>
<keyword evidence="2" id="KW-0812">Transmembrane</keyword>
<keyword evidence="4" id="KW-1185">Reference proteome</keyword>
<name>A0A5B1CHF7_9BACT</name>
<evidence type="ECO:0000313" key="3">
    <source>
        <dbReference type="EMBL" id="KAA1259375.1"/>
    </source>
</evidence>
<feature type="region of interest" description="Disordered" evidence="1">
    <location>
        <begin position="1"/>
        <end position="29"/>
    </location>
</feature>
<accession>A0A5B1CHF7</accession>
<dbReference type="EMBL" id="VRLW01000001">
    <property type="protein sequence ID" value="KAA1259375.1"/>
    <property type="molecule type" value="Genomic_DNA"/>
</dbReference>
<dbReference type="Proteomes" id="UP000322699">
    <property type="component" value="Unassembled WGS sequence"/>
</dbReference>
<proteinExistence type="predicted"/>
<dbReference type="RefSeq" id="WP_068264578.1">
    <property type="nucleotide sequence ID" value="NZ_LWSK01000064.1"/>
</dbReference>
<dbReference type="AlphaFoldDB" id="A0A5B1CHF7"/>
<comment type="caution">
    <text evidence="3">The sequence shown here is derived from an EMBL/GenBank/DDBJ whole genome shotgun (WGS) entry which is preliminary data.</text>
</comment>
<organism evidence="3 4">
    <name type="scientific">Rubripirellula obstinata</name>
    <dbReference type="NCBI Taxonomy" id="406547"/>
    <lineage>
        <taxon>Bacteria</taxon>
        <taxon>Pseudomonadati</taxon>
        <taxon>Planctomycetota</taxon>
        <taxon>Planctomycetia</taxon>
        <taxon>Pirellulales</taxon>
        <taxon>Pirellulaceae</taxon>
        <taxon>Rubripirellula</taxon>
    </lineage>
</organism>